<accession>A0ABU8YJA0</accession>
<dbReference type="Pfam" id="PF14103">
    <property type="entry name" value="DUF4276"/>
    <property type="match status" value="1"/>
</dbReference>
<protein>
    <submittedName>
        <fullName evidence="1">DUF4276 family protein</fullName>
    </submittedName>
</protein>
<proteinExistence type="predicted"/>
<comment type="caution">
    <text evidence="1">The sequence shown here is derived from an EMBL/GenBank/DDBJ whole genome shotgun (WGS) entry which is preliminary data.</text>
</comment>
<dbReference type="Proteomes" id="UP001384579">
    <property type="component" value="Unassembled WGS sequence"/>
</dbReference>
<dbReference type="InterPro" id="IPR025455">
    <property type="entry name" value="DUF4276"/>
</dbReference>
<evidence type="ECO:0000313" key="1">
    <source>
        <dbReference type="EMBL" id="MEK0184437.1"/>
    </source>
</evidence>
<organism evidence="1 2">
    <name type="scientific">Microcoleus anatoxicus PTRS2</name>
    <dbReference type="NCBI Taxonomy" id="2705321"/>
    <lineage>
        <taxon>Bacteria</taxon>
        <taxon>Bacillati</taxon>
        <taxon>Cyanobacteriota</taxon>
        <taxon>Cyanophyceae</taxon>
        <taxon>Oscillatoriophycideae</taxon>
        <taxon>Oscillatoriales</taxon>
        <taxon>Microcoleaceae</taxon>
        <taxon>Microcoleus</taxon>
        <taxon>Microcoleus anatoxicus</taxon>
    </lineage>
</organism>
<reference evidence="1 2" key="1">
    <citation type="journal article" date="2020" name="Harmful Algae">
        <title>Molecular and morphological characterization of a novel dihydroanatoxin-a producing Microcoleus species (cyanobacteria) from the Russian River, California, USA.</title>
        <authorList>
            <person name="Conklin K.Y."/>
            <person name="Stancheva R."/>
            <person name="Otten T.G."/>
            <person name="Fadness R."/>
            <person name="Boyer G.L."/>
            <person name="Read B."/>
            <person name="Zhang X."/>
            <person name="Sheath R.G."/>
        </authorList>
    </citation>
    <scope>NUCLEOTIDE SEQUENCE [LARGE SCALE GENOMIC DNA]</scope>
    <source>
        <strain evidence="1 2">PTRS2</strain>
    </source>
</reference>
<keyword evidence="2" id="KW-1185">Reference proteome</keyword>
<name>A0ABU8YJA0_9CYAN</name>
<gene>
    <name evidence="1" type="ORF">WMG39_06165</name>
</gene>
<dbReference type="RefSeq" id="WP_340541296.1">
    <property type="nucleotide sequence ID" value="NZ_JBBLXS010000051.1"/>
</dbReference>
<evidence type="ECO:0000313" key="2">
    <source>
        <dbReference type="Proteomes" id="UP001384579"/>
    </source>
</evidence>
<dbReference type="EMBL" id="JBBLXS010000051">
    <property type="protein sequence ID" value="MEK0184437.1"/>
    <property type="molecule type" value="Genomic_DNA"/>
</dbReference>
<sequence length="210" mass="23909">MSILHFEFLVEESSLESALTQLLPKILPSTVTFKIHAFRGKDDLICKLPNRLKGYQAWLPPDWKIVILIDEDREDCLKLKKQLENIAILAGLITKSSCQKNKSFQVLNRIVVEELEAWFFGDVEAICQAYPKVSANLANQQPYRDPDAIKGGTWEALERVLRRAGYHQGGLEKYKASSEISKYMNPESNRSKSFQVFCQGLLETIDSSQV</sequence>